<dbReference type="PANTHER" id="PTHR10696:SF54">
    <property type="entry name" value="FAMILY OXIDOREDUCTASE, PUTATIVE (AFU_ORTHOLOGUE AFUA_4G13850)-RELATED"/>
    <property type="match status" value="1"/>
</dbReference>
<feature type="region of interest" description="Disordered" evidence="2">
    <location>
        <begin position="373"/>
        <end position="405"/>
    </location>
</feature>
<dbReference type="InterPro" id="IPR042098">
    <property type="entry name" value="TauD-like_sf"/>
</dbReference>
<evidence type="ECO:0000313" key="5">
    <source>
        <dbReference type="Proteomes" id="UP000799440"/>
    </source>
</evidence>
<dbReference type="Gene3D" id="3.60.130.10">
    <property type="entry name" value="Clavaminate synthase-like"/>
    <property type="match status" value="1"/>
</dbReference>
<evidence type="ECO:0000256" key="1">
    <source>
        <dbReference type="ARBA" id="ARBA00023002"/>
    </source>
</evidence>
<reference evidence="4" key="1">
    <citation type="journal article" date="2020" name="Stud. Mycol.">
        <title>101 Dothideomycetes genomes: a test case for predicting lifestyles and emergence of pathogens.</title>
        <authorList>
            <person name="Haridas S."/>
            <person name="Albert R."/>
            <person name="Binder M."/>
            <person name="Bloem J."/>
            <person name="Labutti K."/>
            <person name="Salamov A."/>
            <person name="Andreopoulos B."/>
            <person name="Baker S."/>
            <person name="Barry K."/>
            <person name="Bills G."/>
            <person name="Bluhm B."/>
            <person name="Cannon C."/>
            <person name="Castanera R."/>
            <person name="Culley D."/>
            <person name="Daum C."/>
            <person name="Ezra D."/>
            <person name="Gonzalez J."/>
            <person name="Henrissat B."/>
            <person name="Kuo A."/>
            <person name="Liang C."/>
            <person name="Lipzen A."/>
            <person name="Lutzoni F."/>
            <person name="Magnuson J."/>
            <person name="Mondo S."/>
            <person name="Nolan M."/>
            <person name="Ohm R."/>
            <person name="Pangilinan J."/>
            <person name="Park H.-J."/>
            <person name="Ramirez L."/>
            <person name="Alfaro M."/>
            <person name="Sun H."/>
            <person name="Tritt A."/>
            <person name="Yoshinaga Y."/>
            <person name="Zwiers L.-H."/>
            <person name="Turgeon B."/>
            <person name="Goodwin S."/>
            <person name="Spatafora J."/>
            <person name="Crous P."/>
            <person name="Grigoriev I."/>
        </authorList>
    </citation>
    <scope>NUCLEOTIDE SEQUENCE</scope>
    <source>
        <strain evidence="4">CBS 119925</strain>
    </source>
</reference>
<dbReference type="AlphaFoldDB" id="A0A6A6VA65"/>
<feature type="domain" description="TauD/TfdA-like" evidence="3">
    <location>
        <begin position="87"/>
        <end position="352"/>
    </location>
</feature>
<protein>
    <submittedName>
        <fullName evidence="4">Clavaminate synthase-like protein</fullName>
    </submittedName>
</protein>
<evidence type="ECO:0000313" key="4">
    <source>
        <dbReference type="EMBL" id="KAF2746993.1"/>
    </source>
</evidence>
<dbReference type="PANTHER" id="PTHR10696">
    <property type="entry name" value="GAMMA-BUTYROBETAINE HYDROXYLASE-RELATED"/>
    <property type="match status" value="1"/>
</dbReference>
<dbReference type="Pfam" id="PF02668">
    <property type="entry name" value="TauD"/>
    <property type="match status" value="1"/>
</dbReference>
<dbReference type="Proteomes" id="UP000799440">
    <property type="component" value="Unassembled WGS sequence"/>
</dbReference>
<gene>
    <name evidence="4" type="ORF">M011DRAFT_444784</name>
</gene>
<organism evidence="4 5">
    <name type="scientific">Sporormia fimetaria CBS 119925</name>
    <dbReference type="NCBI Taxonomy" id="1340428"/>
    <lineage>
        <taxon>Eukaryota</taxon>
        <taxon>Fungi</taxon>
        <taxon>Dikarya</taxon>
        <taxon>Ascomycota</taxon>
        <taxon>Pezizomycotina</taxon>
        <taxon>Dothideomycetes</taxon>
        <taxon>Pleosporomycetidae</taxon>
        <taxon>Pleosporales</taxon>
        <taxon>Sporormiaceae</taxon>
        <taxon>Sporormia</taxon>
    </lineage>
</organism>
<proteinExistence type="predicted"/>
<dbReference type="InterPro" id="IPR003819">
    <property type="entry name" value="TauD/TfdA-like"/>
</dbReference>
<dbReference type="SUPFAM" id="SSF51197">
    <property type="entry name" value="Clavaminate synthase-like"/>
    <property type="match status" value="1"/>
</dbReference>
<keyword evidence="5" id="KW-1185">Reference proteome</keyword>
<evidence type="ECO:0000256" key="2">
    <source>
        <dbReference type="SAM" id="MobiDB-lite"/>
    </source>
</evidence>
<evidence type="ECO:0000259" key="3">
    <source>
        <dbReference type="Pfam" id="PF02668"/>
    </source>
</evidence>
<dbReference type="EMBL" id="MU006575">
    <property type="protein sequence ID" value="KAF2746993.1"/>
    <property type="molecule type" value="Genomic_DNA"/>
</dbReference>
<keyword evidence="1" id="KW-0560">Oxidoreductase</keyword>
<accession>A0A6A6VA65</accession>
<dbReference type="InterPro" id="IPR050411">
    <property type="entry name" value="AlphaKG_dependent_hydroxylases"/>
</dbReference>
<dbReference type="OrthoDB" id="272271at2759"/>
<name>A0A6A6VA65_9PLEO</name>
<sequence length="405" mass="45475">MAAVCASYHPSPLDAARFWEKQRSRHVVDGQVPSGYPKNLTSPLVWTREEAEEKNTDWFFILTGDDIDAVNSALSRFEGAGHEMSSISTETFALPHGLSSRLREVSNQCYRGIGFQVLRGLDPSQYTAKQNAIVYAGIAAHIAPRRGFLDIEYERVMGRLQILILQCQVRNFQRGRDASHRGTAPAFTDAAVSFHTDNCEILSLYCLSAPFSGGRTLLASSWQIYNELAKKNPKILKTLTEPWVLDTFKDYSKAPPVTRPLLEKTEEASVLLRFSRYPVTGWQRKRSSALPAPTQVQIDALDALQFLAASNCISLPMEKGDMVFINDMALVHARESFDEDEGRAQRHLLKMYLHDPSQHWPVAPSARSKWARMYGANRPNGERQESFEEAYDSTGGDDERAQTNG</sequence>
<dbReference type="GO" id="GO:0016491">
    <property type="term" value="F:oxidoreductase activity"/>
    <property type="evidence" value="ECO:0007669"/>
    <property type="project" value="UniProtKB-KW"/>
</dbReference>